<gene>
    <name evidence="1" type="ORF">SCF082_LOCUS7730</name>
</gene>
<keyword evidence="2" id="KW-1185">Reference proteome</keyword>
<dbReference type="Gene3D" id="3.70.10.10">
    <property type="match status" value="1"/>
</dbReference>
<sequence length="138" mass="14969">MATLELPVRVVPEPEAEAFREPALPEPEFQIELPGSLGKIRTVLERMKQVAAQSVTVEAAKEQSDLGERAWLRLAAQSEVVQIATTFPSLTLVMEGKNDPAPQGPVALQLSLKRLAEVMNAVHSLQADTHIAAQRDGP</sequence>
<proteinExistence type="predicted"/>
<organism evidence="1 2">
    <name type="scientific">Durusdinium trenchii</name>
    <dbReference type="NCBI Taxonomy" id="1381693"/>
    <lineage>
        <taxon>Eukaryota</taxon>
        <taxon>Sar</taxon>
        <taxon>Alveolata</taxon>
        <taxon>Dinophyceae</taxon>
        <taxon>Suessiales</taxon>
        <taxon>Symbiodiniaceae</taxon>
        <taxon>Durusdinium</taxon>
    </lineage>
</organism>
<evidence type="ECO:0000313" key="2">
    <source>
        <dbReference type="Proteomes" id="UP001642464"/>
    </source>
</evidence>
<dbReference type="InterPro" id="IPR007150">
    <property type="entry name" value="HUS1/Mec3"/>
</dbReference>
<name>A0ABP0IQ11_9DINO</name>
<reference evidence="1 2" key="1">
    <citation type="submission" date="2024-02" db="EMBL/GenBank/DDBJ databases">
        <authorList>
            <person name="Chen Y."/>
            <person name="Shah S."/>
            <person name="Dougan E. K."/>
            <person name="Thang M."/>
            <person name="Chan C."/>
        </authorList>
    </citation>
    <scope>NUCLEOTIDE SEQUENCE [LARGE SCALE GENOMIC DNA]</scope>
</reference>
<protein>
    <submittedName>
        <fullName evidence="1">Checkpoint protein hus1</fullName>
    </submittedName>
</protein>
<dbReference type="EMBL" id="CAXAMM010004402">
    <property type="protein sequence ID" value="CAK9003413.1"/>
    <property type="molecule type" value="Genomic_DNA"/>
</dbReference>
<accession>A0ABP0IQ11</accession>
<evidence type="ECO:0000313" key="1">
    <source>
        <dbReference type="EMBL" id="CAK9003413.1"/>
    </source>
</evidence>
<dbReference type="Proteomes" id="UP001642464">
    <property type="component" value="Unassembled WGS sequence"/>
</dbReference>
<comment type="caution">
    <text evidence="1">The sequence shown here is derived from an EMBL/GenBank/DDBJ whole genome shotgun (WGS) entry which is preliminary data.</text>
</comment>
<dbReference type="Pfam" id="PF04005">
    <property type="entry name" value="Hus1"/>
    <property type="match status" value="1"/>
</dbReference>